<dbReference type="RefSeq" id="WP_379832438.1">
    <property type="nucleotide sequence ID" value="NZ_JBHSSC010000043.1"/>
</dbReference>
<dbReference type="PANTHER" id="PTHR42850:SF4">
    <property type="entry name" value="ZINC-DEPENDENT ENDOPOLYPHOSPHATASE"/>
    <property type="match status" value="1"/>
</dbReference>
<organism evidence="2 3">
    <name type="scientific">Lactiplantibacillus daowaiensis</name>
    <dbReference type="NCBI Taxonomy" id="2559918"/>
    <lineage>
        <taxon>Bacteria</taxon>
        <taxon>Bacillati</taxon>
        <taxon>Bacillota</taxon>
        <taxon>Bacilli</taxon>
        <taxon>Lactobacillales</taxon>
        <taxon>Lactobacillaceae</taxon>
        <taxon>Lactiplantibacillus</taxon>
    </lineage>
</organism>
<sequence length="267" mass="29464">MNYTFIGDSHSAADDLAVLLQASALQTSRLIFLGDYIDGQATRIGTTHHDSLMPLKVLDMVMARVNDHGDVALLGNHDDFWLQTAAGDSLSYQTWQLNGGTETWRQLGIPAENLPVVANALNQPPLARYTQFLAQLPLRWSKGQLLAVHAGINWDLPLNHQVRDDLMWLRDEYYFNQDKSVHLNTTNQVIVTGHTPVQTIKDDGYGFIKLQANAADTPRYLIDAGSRSGASNGGIFALTLSETGAVVAKNWVINQQLLDGDLPHRHG</sequence>
<accession>A0ABW1S2M6</accession>
<feature type="domain" description="Calcineurin-like phosphoesterase" evidence="1">
    <location>
        <begin position="1"/>
        <end position="198"/>
    </location>
</feature>
<evidence type="ECO:0000259" key="1">
    <source>
        <dbReference type="Pfam" id="PF00149"/>
    </source>
</evidence>
<dbReference type="InterPro" id="IPR004843">
    <property type="entry name" value="Calcineurin-like_PHP"/>
</dbReference>
<dbReference type="Proteomes" id="UP001596282">
    <property type="component" value="Unassembled WGS sequence"/>
</dbReference>
<evidence type="ECO:0000313" key="2">
    <source>
        <dbReference type="EMBL" id="MFC6182018.1"/>
    </source>
</evidence>
<comment type="caution">
    <text evidence="2">The sequence shown here is derived from an EMBL/GenBank/DDBJ whole genome shotgun (WGS) entry which is preliminary data.</text>
</comment>
<dbReference type="PANTHER" id="PTHR42850">
    <property type="entry name" value="METALLOPHOSPHOESTERASE"/>
    <property type="match status" value="1"/>
</dbReference>
<protein>
    <submittedName>
        <fullName evidence="2">Metallophosphoesterase</fullName>
    </submittedName>
</protein>
<proteinExistence type="predicted"/>
<name>A0ABW1S2M6_9LACO</name>
<reference evidence="3" key="1">
    <citation type="journal article" date="2019" name="Int. J. Syst. Evol. Microbiol.">
        <title>The Global Catalogue of Microorganisms (GCM) 10K type strain sequencing project: providing services to taxonomists for standard genome sequencing and annotation.</title>
        <authorList>
            <consortium name="The Broad Institute Genomics Platform"/>
            <consortium name="The Broad Institute Genome Sequencing Center for Infectious Disease"/>
            <person name="Wu L."/>
            <person name="Ma J."/>
        </authorList>
    </citation>
    <scope>NUCLEOTIDE SEQUENCE [LARGE SCALE GENOMIC DNA]</scope>
    <source>
        <strain evidence="3">CCM 8933</strain>
    </source>
</reference>
<dbReference type="InterPro" id="IPR029052">
    <property type="entry name" value="Metallo-depent_PP-like"/>
</dbReference>
<keyword evidence="3" id="KW-1185">Reference proteome</keyword>
<gene>
    <name evidence="2" type="ORF">ACFP5Y_12350</name>
</gene>
<dbReference type="Pfam" id="PF00149">
    <property type="entry name" value="Metallophos"/>
    <property type="match status" value="1"/>
</dbReference>
<evidence type="ECO:0000313" key="3">
    <source>
        <dbReference type="Proteomes" id="UP001596282"/>
    </source>
</evidence>
<dbReference type="Gene3D" id="3.60.21.10">
    <property type="match status" value="1"/>
</dbReference>
<dbReference type="InterPro" id="IPR050126">
    <property type="entry name" value="Ap4A_hydrolase"/>
</dbReference>
<dbReference type="EMBL" id="JBHSSC010000043">
    <property type="protein sequence ID" value="MFC6182018.1"/>
    <property type="molecule type" value="Genomic_DNA"/>
</dbReference>
<dbReference type="SUPFAM" id="SSF56300">
    <property type="entry name" value="Metallo-dependent phosphatases"/>
    <property type="match status" value="1"/>
</dbReference>